<evidence type="ECO:0000256" key="2">
    <source>
        <dbReference type="SAM" id="Phobius"/>
    </source>
</evidence>
<dbReference type="EMBL" id="CM000364">
    <property type="protein sequence ID" value="EDX13161.1"/>
    <property type="molecule type" value="Genomic_DNA"/>
</dbReference>
<feature type="signal peptide" evidence="3">
    <location>
        <begin position="1"/>
        <end position="23"/>
    </location>
</feature>
<dbReference type="Pfam" id="PF00201">
    <property type="entry name" value="UDPGT"/>
    <property type="match status" value="1"/>
</dbReference>
<keyword evidence="2" id="KW-0812">Transmembrane</keyword>
<accession>B4QS65</accession>
<name>B4QS65_DROSI</name>
<dbReference type="AlphaFoldDB" id="B4QS65"/>
<feature type="chain" id="PRO_5002824379" evidence="3">
    <location>
        <begin position="24"/>
        <end position="164"/>
    </location>
</feature>
<dbReference type="HOGENOM" id="CLU_1620786_0_0_1"/>
<organism evidence="4 5">
    <name type="scientific">Drosophila simulans</name>
    <name type="common">Fruit fly</name>
    <dbReference type="NCBI Taxonomy" id="7240"/>
    <lineage>
        <taxon>Eukaryota</taxon>
        <taxon>Metazoa</taxon>
        <taxon>Ecdysozoa</taxon>
        <taxon>Arthropoda</taxon>
        <taxon>Hexapoda</taxon>
        <taxon>Insecta</taxon>
        <taxon>Pterygota</taxon>
        <taxon>Neoptera</taxon>
        <taxon>Endopterygota</taxon>
        <taxon>Diptera</taxon>
        <taxon>Brachycera</taxon>
        <taxon>Muscomorpha</taxon>
        <taxon>Ephydroidea</taxon>
        <taxon>Drosophilidae</taxon>
        <taxon>Drosophila</taxon>
        <taxon>Sophophora</taxon>
    </lineage>
</organism>
<evidence type="ECO:0000313" key="5">
    <source>
        <dbReference type="Proteomes" id="UP000000304"/>
    </source>
</evidence>
<reference evidence="4 5" key="1">
    <citation type="journal article" date="2007" name="Nature">
        <title>Evolution of genes and genomes on the Drosophila phylogeny.</title>
        <authorList>
            <consortium name="Drosophila 12 Genomes Consortium"/>
            <person name="Clark A.G."/>
            <person name="Eisen M.B."/>
            <person name="Smith D.R."/>
            <person name="Bergman C.M."/>
            <person name="Oliver B."/>
            <person name="Markow T.A."/>
            <person name="Kaufman T.C."/>
            <person name="Kellis M."/>
            <person name="Gelbart W."/>
            <person name="Iyer V.N."/>
            <person name="Pollard D.A."/>
            <person name="Sackton T.B."/>
            <person name="Larracuente A.M."/>
            <person name="Singh N.D."/>
            <person name="Abad J.P."/>
            <person name="Abt D.N."/>
            <person name="Adryan B."/>
            <person name="Aguade M."/>
            <person name="Akashi H."/>
            <person name="Anderson W.W."/>
            <person name="Aquadro C.F."/>
            <person name="Ardell D.H."/>
            <person name="Arguello R."/>
            <person name="Artieri C.G."/>
            <person name="Barbash D.A."/>
            <person name="Barker D."/>
            <person name="Barsanti P."/>
            <person name="Batterham P."/>
            <person name="Batzoglou S."/>
            <person name="Begun D."/>
            <person name="Bhutkar A."/>
            <person name="Blanco E."/>
            <person name="Bosak S.A."/>
            <person name="Bradley R.K."/>
            <person name="Brand A.D."/>
            <person name="Brent M.R."/>
            <person name="Brooks A.N."/>
            <person name="Brown R.H."/>
            <person name="Butlin R.K."/>
            <person name="Caggese C."/>
            <person name="Calvi B.R."/>
            <person name="Bernardo de Carvalho A."/>
            <person name="Caspi A."/>
            <person name="Castrezana S."/>
            <person name="Celniker S.E."/>
            <person name="Chang J.L."/>
            <person name="Chapple C."/>
            <person name="Chatterji S."/>
            <person name="Chinwalla A."/>
            <person name="Civetta A."/>
            <person name="Clifton S.W."/>
            <person name="Comeron J.M."/>
            <person name="Costello J.C."/>
            <person name="Coyne J.A."/>
            <person name="Daub J."/>
            <person name="David R.G."/>
            <person name="Delcher A.L."/>
            <person name="Delehaunty K."/>
            <person name="Do C.B."/>
            <person name="Ebling H."/>
            <person name="Edwards K."/>
            <person name="Eickbush T."/>
            <person name="Evans J.D."/>
            <person name="Filipski A."/>
            <person name="Findeiss S."/>
            <person name="Freyhult E."/>
            <person name="Fulton L."/>
            <person name="Fulton R."/>
            <person name="Garcia A.C."/>
            <person name="Gardiner A."/>
            <person name="Garfield D.A."/>
            <person name="Garvin B.E."/>
            <person name="Gibson G."/>
            <person name="Gilbert D."/>
            <person name="Gnerre S."/>
            <person name="Godfrey J."/>
            <person name="Good R."/>
            <person name="Gotea V."/>
            <person name="Gravely B."/>
            <person name="Greenberg A.J."/>
            <person name="Griffiths-Jones S."/>
            <person name="Gross S."/>
            <person name="Guigo R."/>
            <person name="Gustafson E.A."/>
            <person name="Haerty W."/>
            <person name="Hahn M.W."/>
            <person name="Halligan D.L."/>
            <person name="Halpern A.L."/>
            <person name="Halter G.M."/>
            <person name="Han M.V."/>
            <person name="Heger A."/>
            <person name="Hillier L."/>
            <person name="Hinrichs A.S."/>
            <person name="Holmes I."/>
            <person name="Hoskins R.A."/>
            <person name="Hubisz M.J."/>
            <person name="Hultmark D."/>
            <person name="Huntley M.A."/>
            <person name="Jaffe D.B."/>
            <person name="Jagadeeshan S."/>
            <person name="Jeck W.R."/>
            <person name="Johnson J."/>
            <person name="Jones C.D."/>
            <person name="Jordan W.C."/>
            <person name="Karpen G.H."/>
            <person name="Kataoka E."/>
            <person name="Keightley P.D."/>
            <person name="Kheradpour P."/>
            <person name="Kirkness E.F."/>
            <person name="Koerich L.B."/>
            <person name="Kristiansen K."/>
            <person name="Kudrna D."/>
            <person name="Kulathinal R.J."/>
            <person name="Kumar S."/>
            <person name="Kwok R."/>
            <person name="Lander E."/>
            <person name="Langley C.H."/>
            <person name="Lapoint R."/>
            <person name="Lazzaro B.P."/>
            <person name="Lee S.J."/>
            <person name="Levesque L."/>
            <person name="Li R."/>
            <person name="Lin C.F."/>
            <person name="Lin M.F."/>
            <person name="Lindblad-Toh K."/>
            <person name="Llopart A."/>
            <person name="Long M."/>
            <person name="Low L."/>
            <person name="Lozovsky E."/>
            <person name="Lu J."/>
            <person name="Luo M."/>
            <person name="Machado C.A."/>
            <person name="Makalowski W."/>
            <person name="Marzo M."/>
            <person name="Matsuda M."/>
            <person name="Matzkin L."/>
            <person name="McAllister B."/>
            <person name="McBride C.S."/>
            <person name="McKernan B."/>
            <person name="McKernan K."/>
            <person name="Mendez-Lago M."/>
            <person name="Minx P."/>
            <person name="Mollenhauer M.U."/>
            <person name="Montooth K."/>
            <person name="Mount S.M."/>
            <person name="Mu X."/>
            <person name="Myers E."/>
            <person name="Negre B."/>
            <person name="Newfeld S."/>
            <person name="Nielsen R."/>
            <person name="Noor M.A."/>
            <person name="O'Grady P."/>
            <person name="Pachter L."/>
            <person name="Papaceit M."/>
            <person name="Parisi M.J."/>
            <person name="Parisi M."/>
            <person name="Parts L."/>
            <person name="Pedersen J.S."/>
            <person name="Pesole G."/>
            <person name="Phillippy A.M."/>
            <person name="Ponting C.P."/>
            <person name="Pop M."/>
            <person name="Porcelli D."/>
            <person name="Powell J.R."/>
            <person name="Prohaska S."/>
            <person name="Pruitt K."/>
            <person name="Puig M."/>
            <person name="Quesneville H."/>
            <person name="Ram K.R."/>
            <person name="Rand D."/>
            <person name="Rasmussen M.D."/>
            <person name="Reed L.K."/>
            <person name="Reenan R."/>
            <person name="Reily A."/>
            <person name="Remington K.A."/>
            <person name="Rieger T.T."/>
            <person name="Ritchie M.G."/>
            <person name="Robin C."/>
            <person name="Rogers Y.H."/>
            <person name="Rohde C."/>
            <person name="Rozas J."/>
            <person name="Rubenfield M.J."/>
            <person name="Ruiz A."/>
            <person name="Russo S."/>
            <person name="Salzberg S.L."/>
            <person name="Sanchez-Gracia A."/>
            <person name="Saranga D.J."/>
            <person name="Sato H."/>
            <person name="Schaeffer S.W."/>
            <person name="Schatz M.C."/>
            <person name="Schlenke T."/>
            <person name="Schwartz R."/>
            <person name="Segarra C."/>
            <person name="Singh R.S."/>
            <person name="Sirot L."/>
            <person name="Sirota M."/>
            <person name="Sisneros N.B."/>
            <person name="Smith C.D."/>
            <person name="Smith T.F."/>
            <person name="Spieth J."/>
            <person name="Stage D.E."/>
            <person name="Stark A."/>
            <person name="Stephan W."/>
            <person name="Strausberg R.L."/>
            <person name="Strempel S."/>
            <person name="Sturgill D."/>
            <person name="Sutton G."/>
            <person name="Sutton G.G."/>
            <person name="Tao W."/>
            <person name="Teichmann S."/>
            <person name="Tobari Y.N."/>
            <person name="Tomimura Y."/>
            <person name="Tsolas J.M."/>
            <person name="Valente V.L."/>
            <person name="Venter E."/>
            <person name="Venter J.C."/>
            <person name="Vicario S."/>
            <person name="Vieira F.G."/>
            <person name="Vilella A.J."/>
            <person name="Villasante A."/>
            <person name="Walenz B."/>
            <person name="Wang J."/>
            <person name="Wasserman M."/>
            <person name="Watts T."/>
            <person name="Wilson D."/>
            <person name="Wilson R.K."/>
            <person name="Wing R.A."/>
            <person name="Wolfner M.F."/>
            <person name="Wong A."/>
            <person name="Wong G.K."/>
            <person name="Wu C.I."/>
            <person name="Wu G."/>
            <person name="Yamamoto D."/>
            <person name="Yang H.P."/>
            <person name="Yang S.P."/>
            <person name="Yorke J.A."/>
            <person name="Yoshida K."/>
            <person name="Zdobnov E."/>
            <person name="Zhang P."/>
            <person name="Zhang Y."/>
            <person name="Zimin A.V."/>
            <person name="Baldwin J."/>
            <person name="Abdouelleil A."/>
            <person name="Abdulkadir J."/>
            <person name="Abebe A."/>
            <person name="Abera B."/>
            <person name="Abreu J."/>
            <person name="Acer S.C."/>
            <person name="Aftuck L."/>
            <person name="Alexander A."/>
            <person name="An P."/>
            <person name="Anderson E."/>
            <person name="Anderson S."/>
            <person name="Arachi H."/>
            <person name="Azer M."/>
            <person name="Bachantsang P."/>
            <person name="Barry A."/>
            <person name="Bayul T."/>
            <person name="Berlin A."/>
            <person name="Bessette D."/>
            <person name="Bloom T."/>
            <person name="Blye J."/>
            <person name="Boguslavskiy L."/>
            <person name="Bonnet C."/>
            <person name="Boukhgalter B."/>
            <person name="Bourzgui I."/>
            <person name="Brown A."/>
            <person name="Cahill P."/>
            <person name="Channer S."/>
            <person name="Cheshatsang Y."/>
            <person name="Chuda L."/>
            <person name="Citroen M."/>
            <person name="Collymore A."/>
            <person name="Cooke P."/>
            <person name="Costello M."/>
            <person name="D'Aco K."/>
            <person name="Daza R."/>
            <person name="De Haan G."/>
            <person name="DeGray S."/>
            <person name="DeMaso C."/>
            <person name="Dhargay N."/>
            <person name="Dooley K."/>
            <person name="Dooley E."/>
            <person name="Doricent M."/>
            <person name="Dorje P."/>
            <person name="Dorjee K."/>
            <person name="Dupes A."/>
            <person name="Elong R."/>
            <person name="Falk J."/>
            <person name="Farina A."/>
            <person name="Faro S."/>
            <person name="Ferguson D."/>
            <person name="Fisher S."/>
            <person name="Foley C.D."/>
            <person name="Franke A."/>
            <person name="Friedrich D."/>
            <person name="Gadbois L."/>
            <person name="Gearin G."/>
            <person name="Gearin C.R."/>
            <person name="Giannoukos G."/>
            <person name="Goode T."/>
            <person name="Graham J."/>
            <person name="Grandbois E."/>
            <person name="Grewal S."/>
            <person name="Gyaltsen K."/>
            <person name="Hafez N."/>
            <person name="Hagos B."/>
            <person name="Hall J."/>
            <person name="Henson C."/>
            <person name="Hollinger A."/>
            <person name="Honan T."/>
            <person name="Huard M.D."/>
            <person name="Hughes L."/>
            <person name="Hurhula B."/>
            <person name="Husby M.E."/>
            <person name="Kamat A."/>
            <person name="Kanga B."/>
            <person name="Kashin S."/>
            <person name="Khazanovich D."/>
            <person name="Kisner P."/>
            <person name="Lance K."/>
            <person name="Lara M."/>
            <person name="Lee W."/>
            <person name="Lennon N."/>
            <person name="Letendre F."/>
            <person name="LeVine R."/>
            <person name="Lipovsky A."/>
            <person name="Liu X."/>
            <person name="Liu J."/>
            <person name="Liu S."/>
            <person name="Lokyitsang T."/>
            <person name="Lokyitsang Y."/>
            <person name="Lubonja R."/>
            <person name="Lui A."/>
            <person name="MacDonald P."/>
            <person name="Magnisalis V."/>
            <person name="Maru K."/>
            <person name="Matthews C."/>
            <person name="McCusker W."/>
            <person name="McDonough S."/>
            <person name="Mehta T."/>
            <person name="Meldrim J."/>
            <person name="Meneus L."/>
            <person name="Mihai O."/>
            <person name="Mihalev A."/>
            <person name="Mihova T."/>
            <person name="Mittelman R."/>
            <person name="Mlenga V."/>
            <person name="Montmayeur A."/>
            <person name="Mulrain L."/>
            <person name="Navidi A."/>
            <person name="Naylor J."/>
            <person name="Negash T."/>
            <person name="Nguyen T."/>
            <person name="Nguyen N."/>
            <person name="Nicol R."/>
            <person name="Norbu C."/>
            <person name="Norbu N."/>
            <person name="Novod N."/>
            <person name="O'Neill B."/>
            <person name="Osman S."/>
            <person name="Markiewicz E."/>
            <person name="Oyono O.L."/>
            <person name="Patti C."/>
            <person name="Phunkhang P."/>
            <person name="Pierre F."/>
            <person name="Priest M."/>
            <person name="Raghuraman S."/>
            <person name="Rege F."/>
            <person name="Reyes R."/>
            <person name="Rise C."/>
            <person name="Rogov P."/>
            <person name="Ross K."/>
            <person name="Ryan E."/>
            <person name="Settipalli S."/>
            <person name="Shea T."/>
            <person name="Sherpa N."/>
            <person name="Shi L."/>
            <person name="Shih D."/>
            <person name="Sparrow T."/>
            <person name="Spaulding J."/>
            <person name="Stalker J."/>
            <person name="Stange-Thomann N."/>
            <person name="Stavropoulos S."/>
            <person name="Stone C."/>
            <person name="Strader C."/>
            <person name="Tesfaye S."/>
            <person name="Thomson T."/>
            <person name="Thoulutsang Y."/>
            <person name="Thoulutsang D."/>
            <person name="Topham K."/>
            <person name="Topping I."/>
            <person name="Tsamla T."/>
            <person name="Vassiliev H."/>
            <person name="Vo A."/>
            <person name="Wangchuk T."/>
            <person name="Wangdi T."/>
            <person name="Weiand M."/>
            <person name="Wilkinson J."/>
            <person name="Wilson A."/>
            <person name="Yadav S."/>
            <person name="Young G."/>
            <person name="Yu Q."/>
            <person name="Zembek L."/>
            <person name="Zhong D."/>
            <person name="Zimmer A."/>
            <person name="Zwirko Z."/>
            <person name="Jaffe D.B."/>
            <person name="Alvarez P."/>
            <person name="Brockman W."/>
            <person name="Butler J."/>
            <person name="Chin C."/>
            <person name="Gnerre S."/>
            <person name="Grabherr M."/>
            <person name="Kleber M."/>
            <person name="Mauceli E."/>
            <person name="MacCallum I."/>
        </authorList>
    </citation>
    <scope>NUCLEOTIDE SEQUENCE [LARGE SCALE GENOMIC DNA]</scope>
    <source>
        <strain evidence="5">white501</strain>
    </source>
</reference>
<feature type="transmembrane region" description="Helical" evidence="2">
    <location>
        <begin position="128"/>
        <end position="151"/>
    </location>
</feature>
<proteinExistence type="predicted"/>
<evidence type="ECO:0000256" key="1">
    <source>
        <dbReference type="ARBA" id="ARBA00022679"/>
    </source>
</evidence>
<evidence type="ECO:0000256" key="3">
    <source>
        <dbReference type="SAM" id="SignalP"/>
    </source>
</evidence>
<dbReference type="STRING" id="7240.B4QS65"/>
<dbReference type="InterPro" id="IPR002213">
    <property type="entry name" value="UDP_glucos_trans"/>
</dbReference>
<keyword evidence="1" id="KW-0808">Transferase</keyword>
<keyword evidence="2" id="KW-1133">Transmembrane helix</keyword>
<dbReference type="PhylomeDB" id="B4QS65"/>
<dbReference type="OrthoDB" id="5835829at2759"/>
<sequence>MVHKSGLYLLVATAICALGGCHGANILGVFPSLSPSHLIIQMSTAKVLAERGQNVTVITVLNPVVSLKNITVIPVPLTQEDSQPMSCTLGAMESVVYWTEYVIRHHGAAHLQSPLVHMSYIAANNIDIYALIAVILVILVLLLKLLLQFIYRKFVSKPKKQKKH</sequence>
<evidence type="ECO:0000313" key="4">
    <source>
        <dbReference type="EMBL" id="EDX13161.1"/>
    </source>
</evidence>
<keyword evidence="2" id="KW-0472">Membrane</keyword>
<keyword evidence="5" id="KW-1185">Reference proteome</keyword>
<protein>
    <submittedName>
        <fullName evidence="4">GD18859</fullName>
    </submittedName>
</protein>
<dbReference type="Proteomes" id="UP000000304">
    <property type="component" value="Chromosome 3R"/>
</dbReference>
<keyword evidence="3" id="KW-0732">Signal</keyword>
<dbReference type="SUPFAM" id="SSF53756">
    <property type="entry name" value="UDP-Glycosyltransferase/glycogen phosphorylase"/>
    <property type="match status" value="1"/>
</dbReference>
<dbReference type="GO" id="GO:0008194">
    <property type="term" value="F:UDP-glycosyltransferase activity"/>
    <property type="evidence" value="ECO:0007669"/>
    <property type="project" value="InterPro"/>
</dbReference>
<gene>
    <name evidence="4" type="primary">Dsim\GD18859</name>
    <name evidence="4" type="ORF">Dsim_GD18859</name>
</gene>
<dbReference type="PROSITE" id="PS51257">
    <property type="entry name" value="PROKAR_LIPOPROTEIN"/>
    <property type="match status" value="1"/>
</dbReference>